<dbReference type="Pfam" id="PF03180">
    <property type="entry name" value="Lipoprotein_9"/>
    <property type="match status" value="1"/>
</dbReference>
<evidence type="ECO:0000256" key="4">
    <source>
        <dbReference type="ARBA" id="ARBA00023136"/>
    </source>
</evidence>
<dbReference type="Proteomes" id="UP001146670">
    <property type="component" value="Unassembled WGS sequence"/>
</dbReference>
<dbReference type="GO" id="GO:0016020">
    <property type="term" value="C:membrane"/>
    <property type="evidence" value="ECO:0007669"/>
    <property type="project" value="UniProtKB-SubCell"/>
</dbReference>
<evidence type="ECO:0000256" key="5">
    <source>
        <dbReference type="ARBA" id="ARBA00023139"/>
    </source>
</evidence>
<keyword evidence="4" id="KW-0472">Membrane</keyword>
<comment type="similarity">
    <text evidence="2">Belongs to the NlpA lipoprotein family.</text>
</comment>
<dbReference type="RefSeq" id="WP_268751475.1">
    <property type="nucleotide sequence ID" value="NZ_JAPRFQ010000001.1"/>
</dbReference>
<evidence type="ECO:0000313" key="9">
    <source>
        <dbReference type="Proteomes" id="UP001146670"/>
    </source>
</evidence>
<comment type="caution">
    <text evidence="8">The sequence shown here is derived from an EMBL/GenBank/DDBJ whole genome shotgun (WGS) entry which is preliminary data.</text>
</comment>
<proteinExistence type="inferred from homology"/>
<protein>
    <submittedName>
        <fullName evidence="8">MetQ/NlpA family ABC transporter substrate-binding protein</fullName>
    </submittedName>
</protein>
<dbReference type="PANTHER" id="PTHR30429">
    <property type="entry name" value="D-METHIONINE-BINDING LIPOPROTEIN METQ"/>
    <property type="match status" value="1"/>
</dbReference>
<evidence type="ECO:0000256" key="6">
    <source>
        <dbReference type="ARBA" id="ARBA00023288"/>
    </source>
</evidence>
<keyword evidence="5" id="KW-0564">Palmitate</keyword>
<dbReference type="AlphaFoldDB" id="A0A9X3FM23"/>
<dbReference type="EMBL" id="JAPRFR010000001">
    <property type="protein sequence ID" value="MCZ0725148.1"/>
    <property type="molecule type" value="Genomic_DNA"/>
</dbReference>
<keyword evidence="9" id="KW-1185">Reference proteome</keyword>
<evidence type="ECO:0000313" key="8">
    <source>
        <dbReference type="EMBL" id="MCZ0725148.1"/>
    </source>
</evidence>
<organism evidence="8 9">
    <name type="scientific">Aerococcus kribbianus</name>
    <dbReference type="NCBI Taxonomy" id="2999064"/>
    <lineage>
        <taxon>Bacteria</taxon>
        <taxon>Bacillati</taxon>
        <taxon>Bacillota</taxon>
        <taxon>Bacilli</taxon>
        <taxon>Lactobacillales</taxon>
        <taxon>Aerococcaceae</taxon>
        <taxon>Aerococcus</taxon>
    </lineage>
</organism>
<dbReference type="Gene3D" id="3.40.190.10">
    <property type="entry name" value="Periplasmic binding protein-like II"/>
    <property type="match status" value="2"/>
</dbReference>
<feature type="signal peptide" evidence="7">
    <location>
        <begin position="1"/>
        <end position="23"/>
    </location>
</feature>
<evidence type="ECO:0000256" key="7">
    <source>
        <dbReference type="SAM" id="SignalP"/>
    </source>
</evidence>
<sequence length="292" mass="32736">MKKLSKKYLVLLIVLLMALSACQKEEKVYKIGVVSDRAEEIWDFALEDLLEEADYDVEIVQFSDYVQPNVALSEGSIDANGYQYYTFLYDYMQSSGDDLYPLGYLSAEPLGIWSTDAIQSKEDIPENAQIAVINDPVNYGNALIMLADVGLLTLKEDAPLVPSENDIESTYKNLEIVPMEAGAIPRALGDVPLILSGATATTEYGLKNSDALYFQDMENSSSNLRLNFVVRDEDKENEDLKEILAAYQRPEVVEFANETGAGDFYPAWNNDDIPSQDMQTYIDYVNSKDKED</sequence>
<feature type="chain" id="PRO_5040856017" evidence="7">
    <location>
        <begin position="24"/>
        <end position="292"/>
    </location>
</feature>
<keyword evidence="3 7" id="KW-0732">Signal</keyword>
<evidence type="ECO:0000256" key="1">
    <source>
        <dbReference type="ARBA" id="ARBA00004635"/>
    </source>
</evidence>
<accession>A0A9X3FM23</accession>
<dbReference type="PANTHER" id="PTHR30429:SF1">
    <property type="entry name" value="D-METHIONINE-BINDING LIPOPROTEIN METQ-RELATED"/>
    <property type="match status" value="1"/>
</dbReference>
<reference evidence="8" key="1">
    <citation type="submission" date="2022-12" db="EMBL/GenBank/DDBJ databases">
        <title>Description and comparative metabolic analysis of Aerococcus sp. nov., isolated from the feces of a pig.</title>
        <authorList>
            <person name="Chang Y.-H."/>
        </authorList>
    </citation>
    <scope>NUCLEOTIDE SEQUENCE</scope>
    <source>
        <strain evidence="8">YH-aer222</strain>
    </source>
</reference>
<dbReference type="InterPro" id="IPR004872">
    <property type="entry name" value="Lipoprotein_NlpA"/>
</dbReference>
<name>A0A9X3FM23_9LACT</name>
<dbReference type="PROSITE" id="PS51257">
    <property type="entry name" value="PROKAR_LIPOPROTEIN"/>
    <property type="match status" value="1"/>
</dbReference>
<gene>
    <name evidence="8" type="ORF">OW157_01025</name>
</gene>
<dbReference type="SUPFAM" id="SSF53850">
    <property type="entry name" value="Periplasmic binding protein-like II"/>
    <property type="match status" value="1"/>
</dbReference>
<comment type="subcellular location">
    <subcellularLocation>
        <location evidence="1">Membrane</location>
        <topology evidence="1">Lipid-anchor</topology>
    </subcellularLocation>
</comment>
<evidence type="ECO:0000256" key="3">
    <source>
        <dbReference type="ARBA" id="ARBA00022729"/>
    </source>
</evidence>
<keyword evidence="6" id="KW-0449">Lipoprotein</keyword>
<evidence type="ECO:0000256" key="2">
    <source>
        <dbReference type="ARBA" id="ARBA00008973"/>
    </source>
</evidence>